<sequence>MAPPPPPSPPYKPTRSRSLRFLPDDYNDASTPAELIPVRYSGESPLDTGCVVRIAPFRRNVLTTFHRAQIADFEEVKWILQHGTTDVWYEKPKRSWLRQQDSFEASGCDTDELEALENARPVSLETPRIWASAALVTPSDDDIFDCTAGHSIDDAFSGACPTCTEDKSEVLDATPLVYFVVLSTCQASEPFIHGAHFNGRQIYKLIRCGSRESAVAEAFYASGVNGWSVTFSCIMRADDELEGGETKIKRVDELWVLGEDEEEDDCTRVFF</sequence>
<protein>
    <submittedName>
        <fullName evidence="1">Uncharacterized protein</fullName>
    </submittedName>
</protein>
<proteinExistence type="predicted"/>
<reference evidence="1" key="1">
    <citation type="journal article" date="2020" name="Stud. Mycol.">
        <title>101 Dothideomycetes genomes: a test case for predicting lifestyles and emergence of pathogens.</title>
        <authorList>
            <person name="Haridas S."/>
            <person name="Albert R."/>
            <person name="Binder M."/>
            <person name="Bloem J."/>
            <person name="Labutti K."/>
            <person name="Salamov A."/>
            <person name="Andreopoulos B."/>
            <person name="Baker S."/>
            <person name="Barry K."/>
            <person name="Bills G."/>
            <person name="Bluhm B."/>
            <person name="Cannon C."/>
            <person name="Castanera R."/>
            <person name="Culley D."/>
            <person name="Daum C."/>
            <person name="Ezra D."/>
            <person name="Gonzalez J."/>
            <person name="Henrissat B."/>
            <person name="Kuo A."/>
            <person name="Liang C."/>
            <person name="Lipzen A."/>
            <person name="Lutzoni F."/>
            <person name="Magnuson J."/>
            <person name="Mondo S."/>
            <person name="Nolan M."/>
            <person name="Ohm R."/>
            <person name="Pangilinan J."/>
            <person name="Park H.-J."/>
            <person name="Ramirez L."/>
            <person name="Alfaro M."/>
            <person name="Sun H."/>
            <person name="Tritt A."/>
            <person name="Yoshinaga Y."/>
            <person name="Zwiers L.-H."/>
            <person name="Turgeon B."/>
            <person name="Goodwin S."/>
            <person name="Spatafora J."/>
            <person name="Crous P."/>
            <person name="Grigoriev I."/>
        </authorList>
    </citation>
    <scope>NUCLEOTIDE SEQUENCE</scope>
    <source>
        <strain evidence="1">CBS 690.94</strain>
    </source>
</reference>
<dbReference type="OrthoDB" id="3946340at2759"/>
<evidence type="ECO:0000313" key="1">
    <source>
        <dbReference type="EMBL" id="KAF2437867.1"/>
    </source>
</evidence>
<gene>
    <name evidence="1" type="ORF">P171DRAFT_373115</name>
</gene>
<dbReference type="Proteomes" id="UP000799764">
    <property type="component" value="Unassembled WGS sequence"/>
</dbReference>
<dbReference type="AlphaFoldDB" id="A0A9P4P5V0"/>
<keyword evidence="2" id="KW-1185">Reference proteome</keyword>
<comment type="caution">
    <text evidence="1">The sequence shown here is derived from an EMBL/GenBank/DDBJ whole genome shotgun (WGS) entry which is preliminary data.</text>
</comment>
<dbReference type="EMBL" id="MU001514">
    <property type="protein sequence ID" value="KAF2437867.1"/>
    <property type="molecule type" value="Genomic_DNA"/>
</dbReference>
<organism evidence="1 2">
    <name type="scientific">Karstenula rhodostoma CBS 690.94</name>
    <dbReference type="NCBI Taxonomy" id="1392251"/>
    <lineage>
        <taxon>Eukaryota</taxon>
        <taxon>Fungi</taxon>
        <taxon>Dikarya</taxon>
        <taxon>Ascomycota</taxon>
        <taxon>Pezizomycotina</taxon>
        <taxon>Dothideomycetes</taxon>
        <taxon>Pleosporomycetidae</taxon>
        <taxon>Pleosporales</taxon>
        <taxon>Massarineae</taxon>
        <taxon>Didymosphaeriaceae</taxon>
        <taxon>Karstenula</taxon>
    </lineage>
</organism>
<accession>A0A9P4P5V0</accession>
<evidence type="ECO:0000313" key="2">
    <source>
        <dbReference type="Proteomes" id="UP000799764"/>
    </source>
</evidence>
<name>A0A9P4P5V0_9PLEO</name>